<dbReference type="EMBL" id="JAHRIO010011201">
    <property type="protein sequence ID" value="MEQ2162054.1"/>
    <property type="molecule type" value="Genomic_DNA"/>
</dbReference>
<keyword evidence="3" id="KW-1185">Reference proteome</keyword>
<reference evidence="2 3" key="1">
    <citation type="submission" date="2021-06" db="EMBL/GenBank/DDBJ databases">
        <authorList>
            <person name="Palmer J.M."/>
        </authorList>
    </citation>
    <scope>NUCLEOTIDE SEQUENCE [LARGE SCALE GENOMIC DNA]</scope>
    <source>
        <strain evidence="2 3">GA_2019</strain>
        <tissue evidence="2">Muscle</tissue>
    </source>
</reference>
<feature type="transmembrane region" description="Helical" evidence="1">
    <location>
        <begin position="20"/>
        <end position="42"/>
    </location>
</feature>
<protein>
    <submittedName>
        <fullName evidence="2">Uncharacterized protein</fullName>
    </submittedName>
</protein>
<proteinExistence type="predicted"/>
<evidence type="ECO:0000313" key="2">
    <source>
        <dbReference type="EMBL" id="MEQ2162054.1"/>
    </source>
</evidence>
<dbReference type="Proteomes" id="UP001476798">
    <property type="component" value="Unassembled WGS sequence"/>
</dbReference>
<gene>
    <name evidence="2" type="ORF">GOODEAATRI_015941</name>
</gene>
<accession>A0ABV0MSF1</accession>
<comment type="caution">
    <text evidence="2">The sequence shown here is derived from an EMBL/GenBank/DDBJ whole genome shotgun (WGS) entry which is preliminary data.</text>
</comment>
<name>A0ABV0MSF1_9TELE</name>
<evidence type="ECO:0000256" key="1">
    <source>
        <dbReference type="SAM" id="Phobius"/>
    </source>
</evidence>
<keyword evidence="1" id="KW-0812">Transmembrane</keyword>
<evidence type="ECO:0000313" key="3">
    <source>
        <dbReference type="Proteomes" id="UP001476798"/>
    </source>
</evidence>
<organism evidence="2 3">
    <name type="scientific">Goodea atripinnis</name>
    <dbReference type="NCBI Taxonomy" id="208336"/>
    <lineage>
        <taxon>Eukaryota</taxon>
        <taxon>Metazoa</taxon>
        <taxon>Chordata</taxon>
        <taxon>Craniata</taxon>
        <taxon>Vertebrata</taxon>
        <taxon>Euteleostomi</taxon>
        <taxon>Actinopterygii</taxon>
        <taxon>Neopterygii</taxon>
        <taxon>Teleostei</taxon>
        <taxon>Neoteleostei</taxon>
        <taxon>Acanthomorphata</taxon>
        <taxon>Ovalentaria</taxon>
        <taxon>Atherinomorphae</taxon>
        <taxon>Cyprinodontiformes</taxon>
        <taxon>Goodeidae</taxon>
        <taxon>Goodea</taxon>
    </lineage>
</organism>
<sequence length="99" mass="11350">MFIKAPQSSWSAFSSHCVNVLRSISGAHPFNLLPVIFHMFLLKSFIRKNVWAIKDQFADETQTSFLLVAECSLIERCLTWSVIIKSRIQEDTVGQKTNF</sequence>
<keyword evidence="1" id="KW-1133">Transmembrane helix</keyword>
<keyword evidence="1" id="KW-0472">Membrane</keyword>